<keyword evidence="10 20" id="KW-0285">Flavoprotein</keyword>
<keyword evidence="14 20" id="KW-0573">Peptidoglycan synthesis</keyword>
<dbReference type="PROSITE" id="PS51387">
    <property type="entry name" value="FAD_PCMH"/>
    <property type="match status" value="1"/>
</dbReference>
<dbReference type="NCBIfam" id="NF000755">
    <property type="entry name" value="PRK00046.1"/>
    <property type="match status" value="1"/>
</dbReference>
<keyword evidence="15 20" id="KW-0560">Oxidoreductase</keyword>
<evidence type="ECO:0000256" key="1">
    <source>
        <dbReference type="ARBA" id="ARBA00001974"/>
    </source>
</evidence>
<gene>
    <name evidence="20" type="primary">murB</name>
    <name evidence="22" type="ORF">AWJ07_19040</name>
</gene>
<dbReference type="InterPro" id="IPR036635">
    <property type="entry name" value="MurB_C_sf"/>
</dbReference>
<evidence type="ECO:0000256" key="12">
    <source>
        <dbReference type="ARBA" id="ARBA00022857"/>
    </source>
</evidence>
<evidence type="ECO:0000256" key="18">
    <source>
        <dbReference type="ARBA" id="ARBA00031026"/>
    </source>
</evidence>
<evidence type="ECO:0000256" key="13">
    <source>
        <dbReference type="ARBA" id="ARBA00022960"/>
    </source>
</evidence>
<dbReference type="UniPathway" id="UPA00219"/>
<feature type="active site" evidence="20">
    <location>
        <position position="159"/>
    </location>
</feature>
<evidence type="ECO:0000256" key="8">
    <source>
        <dbReference type="ARBA" id="ARBA00022490"/>
    </source>
</evidence>
<comment type="catalytic activity">
    <reaction evidence="19 20">
        <text>UDP-N-acetyl-alpha-D-muramate + NADP(+) = UDP-N-acetyl-3-O-(1-carboxyvinyl)-alpha-D-glucosamine + NADPH + H(+)</text>
        <dbReference type="Rhea" id="RHEA:12248"/>
        <dbReference type="ChEBI" id="CHEBI:15378"/>
        <dbReference type="ChEBI" id="CHEBI:57783"/>
        <dbReference type="ChEBI" id="CHEBI:58349"/>
        <dbReference type="ChEBI" id="CHEBI:68483"/>
        <dbReference type="ChEBI" id="CHEBI:70757"/>
        <dbReference type="EC" id="1.3.1.98"/>
    </reaction>
</comment>
<keyword evidence="17 20" id="KW-0961">Cell wall biogenesis/degradation</keyword>
<evidence type="ECO:0000259" key="21">
    <source>
        <dbReference type="PROSITE" id="PS51387"/>
    </source>
</evidence>
<comment type="similarity">
    <text evidence="5 20">Belongs to the MurB family.</text>
</comment>
<dbReference type="InterPro" id="IPR006094">
    <property type="entry name" value="Oxid_FAD_bind_N"/>
</dbReference>
<feature type="active site" description="Proton donor" evidence="20">
    <location>
        <position position="229"/>
    </location>
</feature>
<name>A0A106BYI8_SHEFR</name>
<dbReference type="NCBIfam" id="NF010478">
    <property type="entry name" value="PRK13903.1"/>
    <property type="match status" value="1"/>
</dbReference>
<dbReference type="HAMAP" id="MF_00037">
    <property type="entry name" value="MurB"/>
    <property type="match status" value="1"/>
</dbReference>
<evidence type="ECO:0000256" key="10">
    <source>
        <dbReference type="ARBA" id="ARBA00022630"/>
    </source>
</evidence>
<reference evidence="22 23" key="1">
    <citation type="submission" date="2016-01" db="EMBL/GenBank/DDBJ databases">
        <title>Draft genome of the antarctic isolate Shewanella frigidimarina Ag06-30.</title>
        <authorList>
            <person name="Parmeciano Di Noto G."/>
            <person name="Vazquez S."/>
            <person name="Mac Cormack W."/>
            <person name="Iriarte A."/>
            <person name="Quiroga C."/>
        </authorList>
    </citation>
    <scope>NUCLEOTIDE SEQUENCE [LARGE SCALE GENOMIC DNA]</scope>
    <source>
        <strain evidence="22 23">Ag06-30</strain>
    </source>
</reference>
<dbReference type="NCBIfam" id="TIGR00179">
    <property type="entry name" value="murB"/>
    <property type="match status" value="1"/>
</dbReference>
<dbReference type="SUPFAM" id="SSF56194">
    <property type="entry name" value="Uridine diphospho-N-Acetylenolpyruvylglucosamine reductase, MurB, C-terminal domain"/>
    <property type="match status" value="1"/>
</dbReference>
<evidence type="ECO:0000256" key="5">
    <source>
        <dbReference type="ARBA" id="ARBA00010485"/>
    </source>
</evidence>
<dbReference type="PANTHER" id="PTHR21071">
    <property type="entry name" value="UDP-N-ACETYLENOLPYRUVOYLGLUCOSAMINE REDUCTASE"/>
    <property type="match status" value="1"/>
</dbReference>
<evidence type="ECO:0000256" key="6">
    <source>
        <dbReference type="ARBA" id="ARBA00012518"/>
    </source>
</evidence>
<sequence length="338" mass="37757">MPISLTSLNTFGLNQHCDSLVEVTNKDELIKTSLMLYQQQKSMLILGGGSNVVFTDDFQGTVVKVSTKGITINEDDDDYYLTIQAGENWHQLVEYCLTKHIYGLENMALIPGTVGAAPIQNIGAYGVEFNRFCHKIEFLQLDTGDLVHYDNQQCEFGYRESIFKQQLKNLAVITEVTLKLPKKWEPVVNYGPLQHFDVMGVTAQQVFDCVCHVRQSKLPDPKILGNVGSFFKNPVVSVVDYHSLKNRYQDLVGYRQVDDHYKLAAGWLIEHAGLKGINIGGAAVHQDQALVLVNLGQATGNQVCQLAKHIIQTVFDKFAVTLQPEPRIMGSVGEIEIK</sequence>
<keyword evidence="9 20" id="KW-0132">Cell division</keyword>
<organism evidence="22">
    <name type="scientific">Shewanella frigidimarina</name>
    <dbReference type="NCBI Taxonomy" id="56812"/>
    <lineage>
        <taxon>Bacteria</taxon>
        <taxon>Pseudomonadati</taxon>
        <taxon>Pseudomonadota</taxon>
        <taxon>Gammaproteobacteria</taxon>
        <taxon>Alteromonadales</taxon>
        <taxon>Shewanellaceae</taxon>
        <taxon>Shewanella</taxon>
    </lineage>
</organism>
<keyword evidence="16 20" id="KW-0131">Cell cycle</keyword>
<comment type="subcellular location">
    <subcellularLocation>
        <location evidence="3 20">Cytoplasm</location>
    </subcellularLocation>
</comment>
<evidence type="ECO:0000256" key="7">
    <source>
        <dbReference type="ARBA" id="ARBA00015188"/>
    </source>
</evidence>
<dbReference type="GO" id="GO:0009252">
    <property type="term" value="P:peptidoglycan biosynthetic process"/>
    <property type="evidence" value="ECO:0007669"/>
    <property type="project" value="UniProtKB-UniRule"/>
</dbReference>
<dbReference type="AlphaFoldDB" id="A0A106BYI8"/>
<dbReference type="GO" id="GO:0005829">
    <property type="term" value="C:cytosol"/>
    <property type="evidence" value="ECO:0007669"/>
    <property type="project" value="TreeGrafter"/>
</dbReference>
<evidence type="ECO:0000256" key="9">
    <source>
        <dbReference type="ARBA" id="ARBA00022618"/>
    </source>
</evidence>
<keyword evidence="8 20" id="KW-0963">Cytoplasm</keyword>
<dbReference type="GO" id="GO:0071949">
    <property type="term" value="F:FAD binding"/>
    <property type="evidence" value="ECO:0007669"/>
    <property type="project" value="InterPro"/>
</dbReference>
<dbReference type="GO" id="GO:0071555">
    <property type="term" value="P:cell wall organization"/>
    <property type="evidence" value="ECO:0007669"/>
    <property type="project" value="UniProtKB-KW"/>
</dbReference>
<dbReference type="InterPro" id="IPR036318">
    <property type="entry name" value="FAD-bd_PCMH-like_sf"/>
</dbReference>
<evidence type="ECO:0000256" key="19">
    <source>
        <dbReference type="ARBA" id="ARBA00048914"/>
    </source>
</evidence>
<dbReference type="GO" id="GO:0008762">
    <property type="term" value="F:UDP-N-acetylmuramate dehydrogenase activity"/>
    <property type="evidence" value="ECO:0007669"/>
    <property type="project" value="UniProtKB-UniRule"/>
</dbReference>
<dbReference type="GO" id="GO:0051301">
    <property type="term" value="P:cell division"/>
    <property type="evidence" value="ECO:0007669"/>
    <property type="project" value="UniProtKB-KW"/>
</dbReference>
<comment type="pathway">
    <text evidence="4 20">Cell wall biogenesis; peptidoglycan biosynthesis.</text>
</comment>
<dbReference type="Gene3D" id="3.30.465.10">
    <property type="match status" value="1"/>
</dbReference>
<keyword evidence="11 20" id="KW-0274">FAD</keyword>
<evidence type="ECO:0000256" key="15">
    <source>
        <dbReference type="ARBA" id="ARBA00023002"/>
    </source>
</evidence>
<dbReference type="Gene3D" id="3.90.78.10">
    <property type="entry name" value="UDP-N-acetylenolpyruvoylglucosamine reductase, C-terminal domain"/>
    <property type="match status" value="1"/>
</dbReference>
<evidence type="ECO:0000313" key="22">
    <source>
        <dbReference type="EMBL" id="KVX00972.1"/>
    </source>
</evidence>
<dbReference type="RefSeq" id="WP_059746621.1">
    <property type="nucleotide sequence ID" value="NZ_LRDC01000030.1"/>
</dbReference>
<dbReference type="InterPro" id="IPR016166">
    <property type="entry name" value="FAD-bd_PCMH"/>
</dbReference>
<protein>
    <recommendedName>
        <fullName evidence="7 20">UDP-N-acetylenolpyruvoylglucosamine reductase</fullName>
        <ecNumber evidence="6 20">1.3.1.98</ecNumber>
    </recommendedName>
    <alternativeName>
        <fullName evidence="18 20">UDP-N-acetylmuramate dehydrogenase</fullName>
    </alternativeName>
</protein>
<dbReference type="InterPro" id="IPR016167">
    <property type="entry name" value="FAD-bd_PCMH_sub1"/>
</dbReference>
<evidence type="ECO:0000256" key="4">
    <source>
        <dbReference type="ARBA" id="ARBA00004752"/>
    </source>
</evidence>
<dbReference type="InterPro" id="IPR003170">
    <property type="entry name" value="MurB"/>
</dbReference>
<evidence type="ECO:0000256" key="2">
    <source>
        <dbReference type="ARBA" id="ARBA00003921"/>
    </source>
</evidence>
<dbReference type="GO" id="GO:0008360">
    <property type="term" value="P:regulation of cell shape"/>
    <property type="evidence" value="ECO:0007669"/>
    <property type="project" value="UniProtKB-KW"/>
</dbReference>
<dbReference type="EC" id="1.3.1.98" evidence="6 20"/>
<dbReference type="Pfam" id="PF02873">
    <property type="entry name" value="MurB_C"/>
    <property type="match status" value="1"/>
</dbReference>
<evidence type="ECO:0000256" key="11">
    <source>
        <dbReference type="ARBA" id="ARBA00022827"/>
    </source>
</evidence>
<evidence type="ECO:0000313" key="23">
    <source>
        <dbReference type="Proteomes" id="UP000055702"/>
    </source>
</evidence>
<dbReference type="Proteomes" id="UP000055702">
    <property type="component" value="Unassembled WGS sequence"/>
</dbReference>
<accession>A0A106BYI8</accession>
<evidence type="ECO:0000256" key="20">
    <source>
        <dbReference type="HAMAP-Rule" id="MF_00037"/>
    </source>
</evidence>
<keyword evidence="13 20" id="KW-0133">Cell shape</keyword>
<comment type="cofactor">
    <cofactor evidence="1 20">
        <name>FAD</name>
        <dbReference type="ChEBI" id="CHEBI:57692"/>
    </cofactor>
</comment>
<proteinExistence type="inferred from homology"/>
<dbReference type="SUPFAM" id="SSF56176">
    <property type="entry name" value="FAD-binding/transporter-associated domain-like"/>
    <property type="match status" value="1"/>
</dbReference>
<keyword evidence="12 20" id="KW-0521">NADP</keyword>
<evidence type="ECO:0000256" key="3">
    <source>
        <dbReference type="ARBA" id="ARBA00004496"/>
    </source>
</evidence>
<evidence type="ECO:0000256" key="14">
    <source>
        <dbReference type="ARBA" id="ARBA00022984"/>
    </source>
</evidence>
<comment type="caution">
    <text evidence="22">The sequence shown here is derived from an EMBL/GenBank/DDBJ whole genome shotgun (WGS) entry which is preliminary data.</text>
</comment>
<dbReference type="Gene3D" id="3.30.43.10">
    <property type="entry name" value="Uridine Diphospho-n-acetylenolpyruvylglucosamine Reductase, domain 2"/>
    <property type="match status" value="1"/>
</dbReference>
<evidence type="ECO:0000256" key="17">
    <source>
        <dbReference type="ARBA" id="ARBA00023316"/>
    </source>
</evidence>
<dbReference type="InterPro" id="IPR016169">
    <property type="entry name" value="FAD-bd_PCMH_sub2"/>
</dbReference>
<dbReference type="Pfam" id="PF01565">
    <property type="entry name" value="FAD_binding_4"/>
    <property type="match status" value="1"/>
</dbReference>
<dbReference type="EMBL" id="LRDC01000030">
    <property type="protein sequence ID" value="KVX00972.1"/>
    <property type="molecule type" value="Genomic_DNA"/>
</dbReference>
<feature type="domain" description="FAD-binding PCMH-type" evidence="21">
    <location>
        <begin position="13"/>
        <end position="183"/>
    </location>
</feature>
<dbReference type="InterPro" id="IPR011601">
    <property type="entry name" value="MurB_C"/>
</dbReference>
<feature type="active site" evidence="20">
    <location>
        <position position="325"/>
    </location>
</feature>
<evidence type="ECO:0000256" key="16">
    <source>
        <dbReference type="ARBA" id="ARBA00023306"/>
    </source>
</evidence>
<dbReference type="PANTHER" id="PTHR21071:SF4">
    <property type="entry name" value="UDP-N-ACETYLENOLPYRUVOYLGLUCOSAMINE REDUCTASE"/>
    <property type="match status" value="1"/>
</dbReference>
<comment type="function">
    <text evidence="2 20">Cell wall formation.</text>
</comment>